<evidence type="ECO:0000259" key="11">
    <source>
        <dbReference type="Pfam" id="PF08263"/>
    </source>
</evidence>
<keyword evidence="6" id="KW-0677">Repeat</keyword>
<dbReference type="Proteomes" id="UP000323000">
    <property type="component" value="Chromosome 9"/>
</dbReference>
<evidence type="ECO:0000313" key="13">
    <source>
        <dbReference type="Proteomes" id="UP000323000"/>
    </source>
</evidence>
<dbReference type="EMBL" id="VAHF01000009">
    <property type="protein sequence ID" value="TXG55567.1"/>
    <property type="molecule type" value="Genomic_DNA"/>
</dbReference>
<dbReference type="FunFam" id="3.80.10.10:FF:000041">
    <property type="entry name" value="LRR receptor-like serine/threonine-protein kinase ERECTA"/>
    <property type="match status" value="2"/>
</dbReference>
<evidence type="ECO:0000256" key="9">
    <source>
        <dbReference type="ARBA" id="ARBA00023180"/>
    </source>
</evidence>
<evidence type="ECO:0000256" key="3">
    <source>
        <dbReference type="ARBA" id="ARBA00022614"/>
    </source>
</evidence>
<keyword evidence="9" id="KW-0325">Glycoprotein</keyword>
<dbReference type="Pfam" id="PF00560">
    <property type="entry name" value="LRR_1"/>
    <property type="match status" value="11"/>
</dbReference>
<proteinExistence type="inferred from homology"/>
<name>A0A5C7HF24_9ROSI</name>
<evidence type="ECO:0000256" key="5">
    <source>
        <dbReference type="ARBA" id="ARBA00022729"/>
    </source>
</evidence>
<dbReference type="InterPro" id="IPR013210">
    <property type="entry name" value="LRR_N_plant-typ"/>
</dbReference>
<comment type="similarity">
    <text evidence="2">Belongs to the RLP family.</text>
</comment>
<dbReference type="AlphaFoldDB" id="A0A5C7HF24"/>
<dbReference type="Pfam" id="PF08263">
    <property type="entry name" value="LRRNT_2"/>
    <property type="match status" value="1"/>
</dbReference>
<gene>
    <name evidence="12" type="ORF">EZV62_020823</name>
</gene>
<dbReference type="InterPro" id="IPR003591">
    <property type="entry name" value="Leu-rich_rpt_typical-subtyp"/>
</dbReference>
<protein>
    <recommendedName>
        <fullName evidence="11">Leucine-rich repeat-containing N-terminal plant-type domain-containing protein</fullName>
    </recommendedName>
</protein>
<evidence type="ECO:0000256" key="1">
    <source>
        <dbReference type="ARBA" id="ARBA00004479"/>
    </source>
</evidence>
<evidence type="ECO:0000256" key="10">
    <source>
        <dbReference type="SAM" id="SignalP"/>
    </source>
</evidence>
<dbReference type="InterPro" id="IPR052592">
    <property type="entry name" value="LRR-RLK"/>
</dbReference>
<dbReference type="OrthoDB" id="676979at2759"/>
<keyword evidence="13" id="KW-1185">Reference proteome</keyword>
<dbReference type="PANTHER" id="PTHR48054:SF47">
    <property type="entry name" value="OS06G0179800 PROTEIN"/>
    <property type="match status" value="1"/>
</dbReference>
<comment type="subcellular location">
    <subcellularLocation>
        <location evidence="1">Membrane</location>
        <topology evidence="1">Single-pass type I membrane protein</topology>
    </subcellularLocation>
</comment>
<evidence type="ECO:0000313" key="12">
    <source>
        <dbReference type="EMBL" id="TXG55567.1"/>
    </source>
</evidence>
<dbReference type="SUPFAM" id="SSF52047">
    <property type="entry name" value="RNI-like"/>
    <property type="match status" value="2"/>
</dbReference>
<accession>A0A5C7HF24</accession>
<dbReference type="InterPro" id="IPR001611">
    <property type="entry name" value="Leu-rich_rpt"/>
</dbReference>
<dbReference type="Gene3D" id="3.80.10.10">
    <property type="entry name" value="Ribonuclease Inhibitor"/>
    <property type="match status" value="6"/>
</dbReference>
<dbReference type="GO" id="GO:0016020">
    <property type="term" value="C:membrane"/>
    <property type="evidence" value="ECO:0007669"/>
    <property type="project" value="UniProtKB-SubCell"/>
</dbReference>
<feature type="domain" description="Leucine-rich repeat-containing N-terminal plant-type" evidence="11">
    <location>
        <begin position="32"/>
        <end position="82"/>
    </location>
</feature>
<evidence type="ECO:0000256" key="2">
    <source>
        <dbReference type="ARBA" id="ARBA00009592"/>
    </source>
</evidence>
<organism evidence="12 13">
    <name type="scientific">Acer yangbiense</name>
    <dbReference type="NCBI Taxonomy" id="1000413"/>
    <lineage>
        <taxon>Eukaryota</taxon>
        <taxon>Viridiplantae</taxon>
        <taxon>Streptophyta</taxon>
        <taxon>Embryophyta</taxon>
        <taxon>Tracheophyta</taxon>
        <taxon>Spermatophyta</taxon>
        <taxon>Magnoliopsida</taxon>
        <taxon>eudicotyledons</taxon>
        <taxon>Gunneridae</taxon>
        <taxon>Pentapetalae</taxon>
        <taxon>rosids</taxon>
        <taxon>malvids</taxon>
        <taxon>Sapindales</taxon>
        <taxon>Sapindaceae</taxon>
        <taxon>Hippocastanoideae</taxon>
        <taxon>Acereae</taxon>
        <taxon>Acer</taxon>
    </lineage>
</organism>
<evidence type="ECO:0000256" key="7">
    <source>
        <dbReference type="ARBA" id="ARBA00022989"/>
    </source>
</evidence>
<comment type="caution">
    <text evidence="12">The sequence shown here is derived from an EMBL/GenBank/DDBJ whole genome shotgun (WGS) entry which is preliminary data.</text>
</comment>
<dbReference type="SMART" id="SM00369">
    <property type="entry name" value="LRR_TYP"/>
    <property type="match status" value="11"/>
</dbReference>
<keyword evidence="5 10" id="KW-0732">Signal</keyword>
<keyword evidence="3" id="KW-0433">Leucine-rich repeat</keyword>
<evidence type="ECO:0000256" key="6">
    <source>
        <dbReference type="ARBA" id="ARBA00022737"/>
    </source>
</evidence>
<dbReference type="InterPro" id="IPR032675">
    <property type="entry name" value="LRR_dom_sf"/>
</dbReference>
<dbReference type="PANTHER" id="PTHR48054">
    <property type="entry name" value="RECEPTOR KINASE-LIKE PROTEIN XA21"/>
    <property type="match status" value="1"/>
</dbReference>
<evidence type="ECO:0000256" key="8">
    <source>
        <dbReference type="ARBA" id="ARBA00023136"/>
    </source>
</evidence>
<keyword evidence="4" id="KW-0812">Transmembrane</keyword>
<evidence type="ECO:0000256" key="4">
    <source>
        <dbReference type="ARBA" id="ARBA00022692"/>
    </source>
</evidence>
<feature type="signal peptide" evidence="10">
    <location>
        <begin position="1"/>
        <end position="25"/>
    </location>
</feature>
<sequence>MGSSLSFFTFMYLSFLLFSFQLTSSRQPLCHDKEHSALLRFKESLFIHHEYYYSDSACSTKTELWNLKGNGDCCSWEGVKCNVDTGYVIKLDLSSSCLYGSINSSSTLFHLVHLQWLSLAYNNFTDSKIPSGIMNLSRLSHLNLSHSYFSGQIPPEMLELSNLESLDLSGFWSFHRLRYELQLQQPGYGLQLQQPNLKSLVEKLTNLKVLDLSSVNNISSSQLEVLTNLSSLNFLSLQNCNLEGTIPSSLGNLYSLIHLDLSDNNFWGQIPSEMLDLSQLEYLDLSWNEDSSLEKRLQLRQPGGLRSLVDKLTNLKWLDLSWVNISSSIPKSLGNLSSLTHLSLKDCQLQGQIPSEMLELSQLEYLDLSYNWYSSLEKTLQLRQPGGLRSLVDKLTNLKWLDLSLVNISSPLPDSLGNLSSLTHLSLGYCKLQGQIPSEMLELSQLEYLDLSYNWYSSLEKTLQLRQPGGLRSLVDKLTNLKWLDLSWVNISSSIPDSLGNLSSLTHLSLYNCKLQGTIPSSLGNLYNLIHLDLSRNNFGGEIPSEMFELSQLEYLDLSFNFDLQQGGLRSLHLRQPASFYKLTNIKWLILDRVNISSSIPNSLGNLSSLTRLSLSYCNLQGTIPSSIGSLTKLNTLILSSNNLQELTWDFQEQFHLQLVASPI</sequence>
<keyword evidence="8" id="KW-0472">Membrane</keyword>
<feature type="chain" id="PRO_5022970087" description="Leucine-rich repeat-containing N-terminal plant-type domain-containing protein" evidence="10">
    <location>
        <begin position="26"/>
        <end position="664"/>
    </location>
</feature>
<reference evidence="13" key="1">
    <citation type="journal article" date="2019" name="Gigascience">
        <title>De novo genome assembly of the endangered Acer yangbiense, a plant species with extremely small populations endemic to Yunnan Province, China.</title>
        <authorList>
            <person name="Yang J."/>
            <person name="Wariss H.M."/>
            <person name="Tao L."/>
            <person name="Zhang R."/>
            <person name="Yun Q."/>
            <person name="Hollingsworth P."/>
            <person name="Dao Z."/>
            <person name="Luo G."/>
            <person name="Guo H."/>
            <person name="Ma Y."/>
            <person name="Sun W."/>
        </authorList>
    </citation>
    <scope>NUCLEOTIDE SEQUENCE [LARGE SCALE GENOMIC DNA]</scope>
    <source>
        <strain evidence="13">cv. Malutang</strain>
    </source>
</reference>
<dbReference type="PROSITE" id="PS51450">
    <property type="entry name" value="LRR"/>
    <property type="match status" value="2"/>
</dbReference>
<keyword evidence="7" id="KW-1133">Transmembrane helix</keyword>